<dbReference type="EMBL" id="CAJJDN010000082">
    <property type="protein sequence ID" value="CAD8104494.1"/>
    <property type="molecule type" value="Genomic_DNA"/>
</dbReference>
<protein>
    <submittedName>
        <fullName evidence="2">Uncharacterized protein</fullName>
    </submittedName>
</protein>
<organism evidence="2 3">
    <name type="scientific">Paramecium sonneborni</name>
    <dbReference type="NCBI Taxonomy" id="65129"/>
    <lineage>
        <taxon>Eukaryota</taxon>
        <taxon>Sar</taxon>
        <taxon>Alveolata</taxon>
        <taxon>Ciliophora</taxon>
        <taxon>Intramacronucleata</taxon>
        <taxon>Oligohymenophorea</taxon>
        <taxon>Peniculida</taxon>
        <taxon>Parameciidae</taxon>
        <taxon>Paramecium</taxon>
    </lineage>
</organism>
<sequence length="843" mass="99624">MNQFEQCERKKQCSLDQMFKKYEEATQRYQKGLEEKKQRAKIESDKAREAQFIQKLEAQNKKIEFDEKLQESQERKKDLEKHMLEKQLQKKQKDEEVRRKKKENEDEKLQKLLKKQEKKDVQVKKVKKDVQKIKKKDDLKILLDQSVSDDASLDLELEKKRQCKSLSDSLQALETDQIIYFKLQKQKEVEIKENKKKQKLQNIMPSKTFREQSVPTIKKSTIFPILIRQKQDENSILLQQIIQQQQQPQSPTFKNDENSSTNVTPKKEKEEEPQFFKLCQICNSIIDNEDGDKHIQSKSHKQTKQYYNLTATQNDILVVKGSKDEMSQNRFQSIRKRCQKIKQKIQQKSLQLENMNIYCYKEPGNSYNRQRIQKLSNDLDKLLNNQIKDLYQIEQLMKELLKLVNQETDLINLRQMKFIQIVVEVFKKISSCHKNEYTQYLKIIGVATEIVYQFCSVYNNRTYMLASNKLLPIIDFMYNFLASKPTKFIYSYQFVAQCFQIFSLLIKHKLPSDPLSDLNIQEIQEDTLEYMYCCGLFNKMKLRFLSFEKDYINSEGKIPVALVKSVAFIEAATNYHGFETQNKSLFDEDGKRISKSFEEHLKFVLKETELFGLIQLISQMVVGEEICFTTNKLLPQTIISFFMVGIKTLNNIARLNIIVLQETMNKSSNKQEVHMIIQRLVTYCKCNLEQSQDLKDLLNELILLIGYYCVLNTNNQNSLVGSMKKISVLHNLLQMPSPFYVDKILKNILFPTLLCCMFRNLNNMKIVLDEMDKSYFLEILQQDSEQFYENHNGQQLQRSPSMSSTNSQNSVFPYSSAVYFKLSQRFPKCFFQEAKKELLDYKD</sequence>
<evidence type="ECO:0000256" key="1">
    <source>
        <dbReference type="SAM" id="MobiDB-lite"/>
    </source>
</evidence>
<keyword evidence="3" id="KW-1185">Reference proteome</keyword>
<dbReference type="PANTHER" id="PTHR31434">
    <property type="entry name" value="S PHASE CYCLIN A-ASSOCIATED PROTEIN IN THE ENDOPLASMIC RETICULUM"/>
    <property type="match status" value="1"/>
</dbReference>
<accession>A0A8S1PNP1</accession>
<evidence type="ECO:0000313" key="2">
    <source>
        <dbReference type="EMBL" id="CAD8104494.1"/>
    </source>
</evidence>
<feature type="region of interest" description="Disordered" evidence="1">
    <location>
        <begin position="245"/>
        <end position="271"/>
    </location>
</feature>
<gene>
    <name evidence="2" type="ORF">PSON_ATCC_30995.1.T0820145</name>
</gene>
<feature type="region of interest" description="Disordered" evidence="1">
    <location>
        <begin position="67"/>
        <end position="110"/>
    </location>
</feature>
<comment type="caution">
    <text evidence="2">The sequence shown here is derived from an EMBL/GenBank/DDBJ whole genome shotgun (WGS) entry which is preliminary data.</text>
</comment>
<evidence type="ECO:0000313" key="3">
    <source>
        <dbReference type="Proteomes" id="UP000692954"/>
    </source>
</evidence>
<dbReference type="OrthoDB" id="313366at2759"/>
<name>A0A8S1PNP1_9CILI</name>
<dbReference type="Proteomes" id="UP000692954">
    <property type="component" value="Unassembled WGS sequence"/>
</dbReference>
<reference evidence="2" key="1">
    <citation type="submission" date="2021-01" db="EMBL/GenBank/DDBJ databases">
        <authorList>
            <consortium name="Genoscope - CEA"/>
            <person name="William W."/>
        </authorList>
    </citation>
    <scope>NUCLEOTIDE SEQUENCE</scope>
</reference>
<dbReference type="AlphaFoldDB" id="A0A8S1PNP1"/>
<proteinExistence type="predicted"/>
<dbReference type="PANTHER" id="PTHR31434:SF2">
    <property type="entry name" value="S PHASE CYCLIN A-ASSOCIATED PROTEIN IN THE ENDOPLASMIC RETICULUM"/>
    <property type="match status" value="1"/>
</dbReference>